<sequence length="67" mass="7328">MRLHFLITINHGVVESTIRTNGSGSIGSPFGPSAFHIFLSMPCSWDRVQTPLEHRSHTHPPQSCCGG</sequence>
<dbReference type="EMBL" id="AP019302">
    <property type="protein sequence ID" value="BBH05736.1"/>
    <property type="molecule type" value="Genomic_DNA"/>
</dbReference>
<accession>A0A4Y1RPG9</accession>
<dbReference type="AlphaFoldDB" id="A0A4Y1RPG9"/>
<reference evidence="1" key="1">
    <citation type="journal article" date="2019" name="Science">
        <title>Mutation of a bHLH transcription factor allowed almond domestication.</title>
        <authorList>
            <person name="Sanchez-Perez R."/>
            <person name="Pavan S."/>
            <person name="Mazzeo R."/>
            <person name="Moldovan C."/>
            <person name="Aiese Cigliano R."/>
            <person name="Del Cueto J."/>
            <person name="Ricciardi F."/>
            <person name="Lotti C."/>
            <person name="Ricciardi L."/>
            <person name="Dicenta F."/>
            <person name="Lopez-Marques R.L."/>
            <person name="Lindberg Moller B."/>
        </authorList>
    </citation>
    <scope>NUCLEOTIDE SEQUENCE</scope>
</reference>
<gene>
    <name evidence="1" type="ORF">Prudu_017215</name>
</gene>
<proteinExistence type="predicted"/>
<name>A0A4Y1RPG9_PRUDU</name>
<protein>
    <submittedName>
        <fullName evidence="1">Uncharacterized protein</fullName>
    </submittedName>
</protein>
<organism evidence="1">
    <name type="scientific">Prunus dulcis</name>
    <name type="common">Almond</name>
    <name type="synonym">Amygdalus dulcis</name>
    <dbReference type="NCBI Taxonomy" id="3755"/>
    <lineage>
        <taxon>Eukaryota</taxon>
        <taxon>Viridiplantae</taxon>
        <taxon>Streptophyta</taxon>
        <taxon>Embryophyta</taxon>
        <taxon>Tracheophyta</taxon>
        <taxon>Spermatophyta</taxon>
        <taxon>Magnoliopsida</taxon>
        <taxon>eudicotyledons</taxon>
        <taxon>Gunneridae</taxon>
        <taxon>Pentapetalae</taxon>
        <taxon>rosids</taxon>
        <taxon>fabids</taxon>
        <taxon>Rosales</taxon>
        <taxon>Rosaceae</taxon>
        <taxon>Amygdaloideae</taxon>
        <taxon>Amygdaleae</taxon>
        <taxon>Prunus</taxon>
    </lineage>
</organism>
<evidence type="ECO:0000313" key="1">
    <source>
        <dbReference type="EMBL" id="BBH05736.1"/>
    </source>
</evidence>